<dbReference type="RefSeq" id="WP_023055258.1">
    <property type="nucleotide sequence ID" value="NZ_JAUSTN010000008.1"/>
</dbReference>
<dbReference type="InterPro" id="IPR011650">
    <property type="entry name" value="Peptidase_M20_dimer"/>
</dbReference>
<dbReference type="EMBL" id="JAUSTN010000008">
    <property type="protein sequence ID" value="MDQ0275520.1"/>
    <property type="molecule type" value="Genomic_DNA"/>
</dbReference>
<proteinExistence type="predicted"/>
<evidence type="ECO:0000259" key="1">
    <source>
        <dbReference type="Pfam" id="PF07687"/>
    </source>
</evidence>
<dbReference type="NCBIfam" id="TIGR01891">
    <property type="entry name" value="amidohydrolases"/>
    <property type="match status" value="1"/>
</dbReference>
<name>A0ABU0AWW8_9FIRM</name>
<dbReference type="SUPFAM" id="SSF53187">
    <property type="entry name" value="Zn-dependent exopeptidases"/>
    <property type="match status" value="1"/>
</dbReference>
<reference evidence="2 3" key="1">
    <citation type="submission" date="2023-07" db="EMBL/GenBank/DDBJ databases">
        <title>Genomic Encyclopedia of Type Strains, Phase IV (KMG-IV): sequencing the most valuable type-strain genomes for metagenomic binning, comparative biology and taxonomic classification.</title>
        <authorList>
            <person name="Goeker M."/>
        </authorList>
    </citation>
    <scope>NUCLEOTIDE SEQUENCE [LARGE SCALE GENOMIC DNA]</scope>
    <source>
        <strain evidence="2 3">DSM 22616</strain>
    </source>
</reference>
<keyword evidence="3" id="KW-1185">Reference proteome</keyword>
<dbReference type="Pfam" id="PF01546">
    <property type="entry name" value="Peptidase_M20"/>
    <property type="match status" value="1"/>
</dbReference>
<dbReference type="Gene3D" id="3.30.70.360">
    <property type="match status" value="1"/>
</dbReference>
<dbReference type="PIRSF" id="PIRSF005962">
    <property type="entry name" value="Pept_M20D_amidohydro"/>
    <property type="match status" value="1"/>
</dbReference>
<evidence type="ECO:0000313" key="2">
    <source>
        <dbReference type="EMBL" id="MDQ0275520.1"/>
    </source>
</evidence>
<dbReference type="InterPro" id="IPR002933">
    <property type="entry name" value="Peptidase_M20"/>
</dbReference>
<dbReference type="PANTHER" id="PTHR11014:SF63">
    <property type="entry name" value="METALLOPEPTIDASE, PUTATIVE (AFU_ORTHOLOGUE AFUA_6G09600)-RELATED"/>
    <property type="match status" value="1"/>
</dbReference>
<feature type="domain" description="Peptidase M20 dimerisation" evidence="1">
    <location>
        <begin position="189"/>
        <end position="286"/>
    </location>
</feature>
<dbReference type="PANTHER" id="PTHR11014">
    <property type="entry name" value="PEPTIDASE M20 FAMILY MEMBER"/>
    <property type="match status" value="1"/>
</dbReference>
<dbReference type="EC" id="3.5.1.-" evidence="2"/>
<protein>
    <submittedName>
        <fullName evidence="2">Amidohydrolase</fullName>
        <ecNumber evidence="2">3.5.1.-</ecNumber>
    </submittedName>
</protein>
<organism evidence="2 3">
    <name type="scientific">Peptoniphilus koenoeneniae</name>
    <dbReference type="NCBI Taxonomy" id="507751"/>
    <lineage>
        <taxon>Bacteria</taxon>
        <taxon>Bacillati</taxon>
        <taxon>Bacillota</taxon>
        <taxon>Tissierellia</taxon>
        <taxon>Tissierellales</taxon>
        <taxon>Peptoniphilaceae</taxon>
        <taxon>Peptoniphilus</taxon>
    </lineage>
</organism>
<keyword evidence="2" id="KW-0378">Hydrolase</keyword>
<comment type="caution">
    <text evidence="2">The sequence shown here is derived from an EMBL/GenBank/DDBJ whole genome shotgun (WGS) entry which is preliminary data.</text>
</comment>
<sequence>MNILEEAKQNLEEIIKDRRELHKIPELQLNLPKTVDYVKKRLEEMGIKYKLLVNGNAIIAQIGEKEGKCLAIRADMDALPIEEETNLPFASNHKGCMHACGHDGHTAMALAAAKILKNREKELKGIVKIFFQPGEEIPGGAEPMIKEGCMENPHVDRVIGLHEGGIFGNYEKGTIGYKKGPLMASMDAFILKVEGKGGHGARPKEFIDPIQIISEINMGLEKIISREIDPCESSLISICQIHGGTCQNIIPDQVWEEGTVRNLNEEVQDFVEERMKEITENLAKAYRGKGYLDYKRYYPALINDEEFTEFAKETAVDLLGPEKVIEIEKPTMGGEDFAFYLKKAKGTFLALNNLRPAEDGKKYPHHSSKFDIEEDTLYIGAGVLGEIAYRYLNKEKSK</sequence>
<dbReference type="SUPFAM" id="SSF55031">
    <property type="entry name" value="Bacterial exopeptidase dimerisation domain"/>
    <property type="match status" value="1"/>
</dbReference>
<dbReference type="Gene3D" id="3.40.630.10">
    <property type="entry name" value="Zn peptidases"/>
    <property type="match status" value="1"/>
</dbReference>
<accession>A0ABU0AWW8</accession>
<dbReference type="InterPro" id="IPR036264">
    <property type="entry name" value="Bact_exopeptidase_dim_dom"/>
</dbReference>
<dbReference type="Proteomes" id="UP001236559">
    <property type="component" value="Unassembled WGS sequence"/>
</dbReference>
<dbReference type="Pfam" id="PF07687">
    <property type="entry name" value="M20_dimer"/>
    <property type="match status" value="1"/>
</dbReference>
<dbReference type="InterPro" id="IPR017439">
    <property type="entry name" value="Amidohydrolase"/>
</dbReference>
<gene>
    <name evidence="2" type="ORF">J2S72_001549</name>
</gene>
<dbReference type="GO" id="GO:0016787">
    <property type="term" value="F:hydrolase activity"/>
    <property type="evidence" value="ECO:0007669"/>
    <property type="project" value="UniProtKB-KW"/>
</dbReference>
<evidence type="ECO:0000313" key="3">
    <source>
        <dbReference type="Proteomes" id="UP001236559"/>
    </source>
</evidence>